<name>A0A9P7ES00_9AGAM</name>
<evidence type="ECO:0000313" key="2">
    <source>
        <dbReference type="Proteomes" id="UP000823399"/>
    </source>
</evidence>
<dbReference type="RefSeq" id="XP_041285047.1">
    <property type="nucleotide sequence ID" value="XM_041432081.1"/>
</dbReference>
<dbReference type="Proteomes" id="UP000823399">
    <property type="component" value="Unassembled WGS sequence"/>
</dbReference>
<dbReference type="GeneID" id="64694340"/>
<proteinExistence type="predicted"/>
<sequence length="72" mass="8568">PPEFNSNEHLTYEHMETLKINPQGFLLPEEVKHFQHLMNLIQETLAFEETDRRTLKESYFTPYIISTVPHVP</sequence>
<feature type="non-terminal residue" evidence="1">
    <location>
        <position position="1"/>
    </location>
</feature>
<keyword evidence="2" id="KW-1185">Reference proteome</keyword>
<evidence type="ECO:0000313" key="1">
    <source>
        <dbReference type="EMBL" id="KAG2086956.1"/>
    </source>
</evidence>
<dbReference type="EMBL" id="JABBWM010000138">
    <property type="protein sequence ID" value="KAG2086956.1"/>
    <property type="molecule type" value="Genomic_DNA"/>
</dbReference>
<reference evidence="1" key="1">
    <citation type="journal article" date="2020" name="New Phytol.">
        <title>Comparative genomics reveals dynamic genome evolution in host specialist ectomycorrhizal fungi.</title>
        <authorList>
            <person name="Lofgren L.A."/>
            <person name="Nguyen N.H."/>
            <person name="Vilgalys R."/>
            <person name="Ruytinx J."/>
            <person name="Liao H.L."/>
            <person name="Branco S."/>
            <person name="Kuo A."/>
            <person name="LaButti K."/>
            <person name="Lipzen A."/>
            <person name="Andreopoulos W."/>
            <person name="Pangilinan J."/>
            <person name="Riley R."/>
            <person name="Hundley H."/>
            <person name="Na H."/>
            <person name="Barry K."/>
            <person name="Grigoriev I.V."/>
            <person name="Stajich J.E."/>
            <person name="Kennedy P.G."/>
        </authorList>
    </citation>
    <scope>NUCLEOTIDE SEQUENCE</scope>
    <source>
        <strain evidence="1">FC423</strain>
    </source>
</reference>
<dbReference type="AlphaFoldDB" id="A0A9P7ES00"/>
<accession>A0A9P7ES00</accession>
<comment type="caution">
    <text evidence="1">The sequence shown here is derived from an EMBL/GenBank/DDBJ whole genome shotgun (WGS) entry which is preliminary data.</text>
</comment>
<gene>
    <name evidence="1" type="ORF">F5147DRAFT_588348</name>
</gene>
<organism evidence="1 2">
    <name type="scientific">Suillus discolor</name>
    <dbReference type="NCBI Taxonomy" id="1912936"/>
    <lineage>
        <taxon>Eukaryota</taxon>
        <taxon>Fungi</taxon>
        <taxon>Dikarya</taxon>
        <taxon>Basidiomycota</taxon>
        <taxon>Agaricomycotina</taxon>
        <taxon>Agaricomycetes</taxon>
        <taxon>Agaricomycetidae</taxon>
        <taxon>Boletales</taxon>
        <taxon>Suillineae</taxon>
        <taxon>Suillaceae</taxon>
        <taxon>Suillus</taxon>
    </lineage>
</organism>
<protein>
    <submittedName>
        <fullName evidence="1">Uncharacterized protein</fullName>
    </submittedName>
</protein>
<dbReference type="OrthoDB" id="5599163at2759"/>